<reference evidence="1 2" key="1">
    <citation type="submission" date="2018-01" db="EMBL/GenBank/DDBJ databases">
        <title>Draft genome of the strawberry crown rot pathogen Phytophthora cactorum.</title>
        <authorList>
            <person name="Armitage A.D."/>
            <person name="Lysoe E."/>
            <person name="Nellist C.F."/>
            <person name="Harrison R.J."/>
            <person name="Brurberg M.B."/>
        </authorList>
    </citation>
    <scope>NUCLEOTIDE SEQUENCE [LARGE SCALE GENOMIC DNA]</scope>
    <source>
        <strain evidence="1 2">10300</strain>
    </source>
</reference>
<dbReference type="VEuPathDB" id="FungiDB:PC110_g14398"/>
<evidence type="ECO:0000313" key="1">
    <source>
        <dbReference type="EMBL" id="RAW29237.1"/>
    </source>
</evidence>
<dbReference type="EMBL" id="MJFZ01000440">
    <property type="protein sequence ID" value="RAW29237.1"/>
    <property type="molecule type" value="Genomic_DNA"/>
</dbReference>
<organism evidence="1 2">
    <name type="scientific">Phytophthora cactorum</name>
    <dbReference type="NCBI Taxonomy" id="29920"/>
    <lineage>
        <taxon>Eukaryota</taxon>
        <taxon>Sar</taxon>
        <taxon>Stramenopiles</taxon>
        <taxon>Oomycota</taxon>
        <taxon>Peronosporomycetes</taxon>
        <taxon>Peronosporales</taxon>
        <taxon>Peronosporaceae</taxon>
        <taxon>Phytophthora</taxon>
    </lineage>
</organism>
<sequence length="185" mass="20123">MAGKVTVVGLGQLMAINERLGRLEYVQAQRLAIAPSLSLVQTHQPAAVTPAVSSPATASTLAGCLLNWYTNNIWQTVKGKKEQNKRAEAKPAVNIMMILYQRAFKITQEPSLAMDNAANRRLHSFDNKNPTRKAASLGTRCQQLKASRPDAVSSLTAQFLCMKANGQIIDGCTAATHLWDAKDMT</sequence>
<comment type="caution">
    <text evidence="1">The sequence shown here is derived from an EMBL/GenBank/DDBJ whole genome shotgun (WGS) entry which is preliminary data.</text>
</comment>
<dbReference type="OrthoDB" id="125459at2759"/>
<evidence type="ECO:0000313" key="2">
    <source>
        <dbReference type="Proteomes" id="UP000251314"/>
    </source>
</evidence>
<dbReference type="AlphaFoldDB" id="A0A329RX38"/>
<keyword evidence="2" id="KW-1185">Reference proteome</keyword>
<dbReference type="Proteomes" id="UP000251314">
    <property type="component" value="Unassembled WGS sequence"/>
</dbReference>
<proteinExistence type="predicted"/>
<accession>A0A329RX38</accession>
<name>A0A329RX38_9STRA</name>
<gene>
    <name evidence="1" type="ORF">PC110_g14398</name>
</gene>
<protein>
    <submittedName>
        <fullName evidence="1">Uncharacterized protein</fullName>
    </submittedName>
</protein>